<keyword evidence="4" id="KW-1185">Reference proteome</keyword>
<feature type="transmembrane region" description="Helical" evidence="1">
    <location>
        <begin position="159"/>
        <end position="177"/>
    </location>
</feature>
<feature type="transmembrane region" description="Helical" evidence="1">
    <location>
        <begin position="296"/>
        <end position="321"/>
    </location>
</feature>
<reference evidence="3 4" key="1">
    <citation type="journal article" date="2019" name="Int. J. Syst. Evol. Microbiol.">
        <title>The Global Catalogue of Microorganisms (GCM) 10K type strain sequencing project: providing services to taxonomists for standard genome sequencing and annotation.</title>
        <authorList>
            <consortium name="The Broad Institute Genomics Platform"/>
            <consortium name="The Broad Institute Genome Sequencing Center for Infectious Disease"/>
            <person name="Wu L."/>
            <person name="Ma J."/>
        </authorList>
    </citation>
    <scope>NUCLEOTIDE SEQUENCE [LARGE SCALE GENOMIC DNA]</scope>
    <source>
        <strain evidence="3 4">JCM 14545</strain>
    </source>
</reference>
<accession>A0ABN2SG18</accession>
<name>A0ABN2SG18_9PSEU</name>
<evidence type="ECO:0000259" key="2">
    <source>
        <dbReference type="Pfam" id="PF01757"/>
    </source>
</evidence>
<keyword evidence="3" id="KW-0808">Transferase</keyword>
<evidence type="ECO:0000313" key="4">
    <source>
        <dbReference type="Proteomes" id="UP001501116"/>
    </source>
</evidence>
<dbReference type="GO" id="GO:0016746">
    <property type="term" value="F:acyltransferase activity"/>
    <property type="evidence" value="ECO:0007669"/>
    <property type="project" value="UniProtKB-KW"/>
</dbReference>
<keyword evidence="1" id="KW-0812">Transmembrane</keyword>
<feature type="domain" description="Acyltransferase 3" evidence="2">
    <location>
        <begin position="12"/>
        <end position="343"/>
    </location>
</feature>
<dbReference type="Pfam" id="PF01757">
    <property type="entry name" value="Acyl_transf_3"/>
    <property type="match status" value="1"/>
</dbReference>
<organism evidence="3 4">
    <name type="scientific">Amycolatopsis minnesotensis</name>
    <dbReference type="NCBI Taxonomy" id="337894"/>
    <lineage>
        <taxon>Bacteria</taxon>
        <taxon>Bacillati</taxon>
        <taxon>Actinomycetota</taxon>
        <taxon>Actinomycetes</taxon>
        <taxon>Pseudonocardiales</taxon>
        <taxon>Pseudonocardiaceae</taxon>
        <taxon>Amycolatopsis</taxon>
    </lineage>
</organism>
<feature type="transmembrane region" description="Helical" evidence="1">
    <location>
        <begin position="255"/>
        <end position="275"/>
    </location>
</feature>
<evidence type="ECO:0000256" key="1">
    <source>
        <dbReference type="SAM" id="Phobius"/>
    </source>
</evidence>
<feature type="transmembrane region" description="Helical" evidence="1">
    <location>
        <begin position="133"/>
        <end position="152"/>
    </location>
</feature>
<feature type="transmembrane region" description="Helical" evidence="1">
    <location>
        <begin position="95"/>
        <end position="113"/>
    </location>
</feature>
<gene>
    <name evidence="3" type="ORF">GCM10009754_73720</name>
</gene>
<proteinExistence type="predicted"/>
<keyword evidence="3" id="KW-0012">Acyltransferase</keyword>
<protein>
    <submittedName>
        <fullName evidence="3">Acyltransferase</fullName>
    </submittedName>
</protein>
<comment type="caution">
    <text evidence="3">The sequence shown here is derived from an EMBL/GenBank/DDBJ whole genome shotgun (WGS) entry which is preliminary data.</text>
</comment>
<dbReference type="InterPro" id="IPR002656">
    <property type="entry name" value="Acyl_transf_3_dom"/>
</dbReference>
<feature type="transmembrane region" description="Helical" evidence="1">
    <location>
        <begin position="368"/>
        <end position="390"/>
    </location>
</feature>
<keyword evidence="1" id="KW-1133">Transmembrane helix</keyword>
<feature type="transmembrane region" description="Helical" evidence="1">
    <location>
        <begin position="12"/>
        <end position="32"/>
    </location>
</feature>
<dbReference type="RefSeq" id="WP_344429656.1">
    <property type="nucleotide sequence ID" value="NZ_BAAANN010000042.1"/>
</dbReference>
<sequence>MRESRQKPPRDRFLDVVRALAILAVVVQHWLMPVLSYSDGRLATGNALATPGWWILTWLSQVMPLVFFAGGAANLYSLRAAPSTRDWLAARVRRLLVPVLPLIAAWLVLPGLLSELGVPAQPLQVAGSIAAQLLWFLAVYFVTVLVTPAMVAAHRRWGWRVPAAFGVLALLVDVARFNDLGLLGYANALFIWLAVHQLGFHYVDGKLGSLGRNKALALSAAGFGSTALMVAFGPYPGSMIGMPGAPVSNMSPPTALLGFVAIGQIGLLLAAKGALNRLAARPPVTAALRWIGPRFMTVYLWHMQALTVVAGITVLGLGYATPEPGSTLWFVLAPMWFVLAALVLSGLLRVFGRFETRPPSGTVTAPAWQLAVAAVLASAGMLGLAANGFAPPAGTGLFGGPLPWVALTAGAYLLSGKRLPRPAARPVLAQRVKA</sequence>
<feature type="transmembrane region" description="Helical" evidence="1">
    <location>
        <begin position="327"/>
        <end position="348"/>
    </location>
</feature>
<dbReference type="Proteomes" id="UP001501116">
    <property type="component" value="Unassembled WGS sequence"/>
</dbReference>
<evidence type="ECO:0000313" key="3">
    <source>
        <dbReference type="EMBL" id="GAA1985383.1"/>
    </source>
</evidence>
<feature type="transmembrane region" description="Helical" evidence="1">
    <location>
        <begin position="183"/>
        <end position="203"/>
    </location>
</feature>
<feature type="transmembrane region" description="Helical" evidence="1">
    <location>
        <begin position="396"/>
        <end position="415"/>
    </location>
</feature>
<keyword evidence="1" id="KW-0472">Membrane</keyword>
<dbReference type="EMBL" id="BAAANN010000042">
    <property type="protein sequence ID" value="GAA1985383.1"/>
    <property type="molecule type" value="Genomic_DNA"/>
</dbReference>
<feature type="transmembrane region" description="Helical" evidence="1">
    <location>
        <begin position="52"/>
        <end position="75"/>
    </location>
</feature>
<feature type="transmembrane region" description="Helical" evidence="1">
    <location>
        <begin position="215"/>
        <end position="235"/>
    </location>
</feature>